<dbReference type="GO" id="GO:0004449">
    <property type="term" value="F:isocitrate dehydrogenase (NAD+) activity"/>
    <property type="evidence" value="ECO:0007669"/>
    <property type="project" value="TreeGrafter"/>
</dbReference>
<gene>
    <name evidence="7" type="ORF">WJX74_004589</name>
</gene>
<evidence type="ECO:0000256" key="3">
    <source>
        <dbReference type="ARBA" id="ARBA00022532"/>
    </source>
</evidence>
<dbReference type="GO" id="GO:0005739">
    <property type="term" value="C:mitochondrion"/>
    <property type="evidence" value="ECO:0007669"/>
    <property type="project" value="UniProtKB-SubCell"/>
</dbReference>
<keyword evidence="5" id="KW-0496">Mitochondrion</keyword>
<dbReference type="InterPro" id="IPR024084">
    <property type="entry name" value="IsoPropMal-DH-like_dom"/>
</dbReference>
<dbReference type="GO" id="GO:0006102">
    <property type="term" value="P:isocitrate metabolic process"/>
    <property type="evidence" value="ECO:0007669"/>
    <property type="project" value="TreeGrafter"/>
</dbReference>
<dbReference type="GO" id="GO:0000287">
    <property type="term" value="F:magnesium ion binding"/>
    <property type="evidence" value="ECO:0007669"/>
    <property type="project" value="InterPro"/>
</dbReference>
<dbReference type="Gene3D" id="3.40.718.10">
    <property type="entry name" value="Isopropylmalate Dehydrogenase"/>
    <property type="match status" value="1"/>
</dbReference>
<dbReference type="InterPro" id="IPR019818">
    <property type="entry name" value="IsoCit/isopropylmalate_DH_CS"/>
</dbReference>
<evidence type="ECO:0000256" key="4">
    <source>
        <dbReference type="ARBA" id="ARBA00022946"/>
    </source>
</evidence>
<dbReference type="PANTHER" id="PTHR11835:SF42">
    <property type="entry name" value="ISOCITRATE DEHYDROGENASE [NAD] SUBUNIT BETA, MITOCHONDRIAL"/>
    <property type="match status" value="1"/>
</dbReference>
<sequence>MLGFQAKRLQWSTVGQARALMTYVPSVDDAKPRTVTLIPGDGIGREISDAVVRVVDVLKAPITWERYDNVSGTDPRTGGPTRSVPPEVMDSIVRNGVCLKGTLFTPLAKTTATESLNVQLRKQLDTHVNLVHGFTTPGVPSRHEDINVVVIRENTEGEYSGLEHEVVPGVVESLKVISQECSRRVAEYAFGYAFLNHRRKVTAIHKANIMKLSDGLFLQEFRKVAAEYPQIKAEEMIIDNTCMQLVGRPDQFDVMVTPNLYGNLVSNVVAGLCGGPGVMPGANIGKDVAIFEQGARHVGKDIAGKGIANPTASLLATAMMLRHLNLPDFSDRLSAAVLSTLETNDKSVLTPDLGGSGTTRLFSDVVIKFIEEH</sequence>
<dbReference type="AlphaFoldDB" id="A0AAW1R266"/>
<dbReference type="GO" id="GO:0051287">
    <property type="term" value="F:NAD binding"/>
    <property type="evidence" value="ECO:0007669"/>
    <property type="project" value="InterPro"/>
</dbReference>
<evidence type="ECO:0000313" key="7">
    <source>
        <dbReference type="EMBL" id="KAK9827834.1"/>
    </source>
</evidence>
<dbReference type="NCBIfam" id="TIGR00175">
    <property type="entry name" value="mito_nad_idh"/>
    <property type="match status" value="1"/>
</dbReference>
<dbReference type="GO" id="GO:0006099">
    <property type="term" value="P:tricarboxylic acid cycle"/>
    <property type="evidence" value="ECO:0007669"/>
    <property type="project" value="UniProtKB-KW"/>
</dbReference>
<name>A0AAW1R266_9CHLO</name>
<reference evidence="7 8" key="1">
    <citation type="journal article" date="2024" name="Nat. Commun.">
        <title>Phylogenomics reveals the evolutionary origins of lichenization in chlorophyte algae.</title>
        <authorList>
            <person name="Puginier C."/>
            <person name="Libourel C."/>
            <person name="Otte J."/>
            <person name="Skaloud P."/>
            <person name="Haon M."/>
            <person name="Grisel S."/>
            <person name="Petersen M."/>
            <person name="Berrin J.G."/>
            <person name="Delaux P.M."/>
            <person name="Dal Grande F."/>
            <person name="Keller J."/>
        </authorList>
    </citation>
    <scope>NUCLEOTIDE SEQUENCE [LARGE SCALE GENOMIC DNA]</scope>
    <source>
        <strain evidence="7 8">SAG 2145</strain>
    </source>
</reference>
<keyword evidence="4" id="KW-0809">Transit peptide</keyword>
<proteinExistence type="inferred from homology"/>
<dbReference type="SMART" id="SM01329">
    <property type="entry name" value="Iso_dh"/>
    <property type="match status" value="1"/>
</dbReference>
<evidence type="ECO:0000256" key="5">
    <source>
        <dbReference type="ARBA" id="ARBA00023128"/>
    </source>
</evidence>
<comment type="caution">
    <text evidence="7">The sequence shown here is derived from an EMBL/GenBank/DDBJ whole genome shotgun (WGS) entry which is preliminary data.</text>
</comment>
<dbReference type="Proteomes" id="UP001438707">
    <property type="component" value="Unassembled WGS sequence"/>
</dbReference>
<dbReference type="PANTHER" id="PTHR11835">
    <property type="entry name" value="DECARBOXYLATING DEHYDROGENASES-ISOCITRATE, ISOPROPYLMALATE, TARTRATE"/>
    <property type="match status" value="1"/>
</dbReference>
<accession>A0AAW1R266</accession>
<evidence type="ECO:0000313" key="8">
    <source>
        <dbReference type="Proteomes" id="UP001438707"/>
    </source>
</evidence>
<evidence type="ECO:0000259" key="6">
    <source>
        <dbReference type="SMART" id="SM01329"/>
    </source>
</evidence>
<organism evidence="7 8">
    <name type="scientific">Apatococcus lobatus</name>
    <dbReference type="NCBI Taxonomy" id="904363"/>
    <lineage>
        <taxon>Eukaryota</taxon>
        <taxon>Viridiplantae</taxon>
        <taxon>Chlorophyta</taxon>
        <taxon>core chlorophytes</taxon>
        <taxon>Trebouxiophyceae</taxon>
        <taxon>Chlorellales</taxon>
        <taxon>Chlorellaceae</taxon>
        <taxon>Apatococcus</taxon>
    </lineage>
</organism>
<evidence type="ECO:0000256" key="1">
    <source>
        <dbReference type="ARBA" id="ARBA00004173"/>
    </source>
</evidence>
<comment type="subcellular location">
    <subcellularLocation>
        <location evidence="1">Mitochondrion</location>
    </subcellularLocation>
</comment>
<dbReference type="SUPFAM" id="SSF53659">
    <property type="entry name" value="Isocitrate/Isopropylmalate dehydrogenase-like"/>
    <property type="match status" value="1"/>
</dbReference>
<keyword evidence="8" id="KW-1185">Reference proteome</keyword>
<dbReference type="Pfam" id="PF00180">
    <property type="entry name" value="Iso_dh"/>
    <property type="match status" value="1"/>
</dbReference>
<keyword evidence="3" id="KW-0816">Tricarboxylic acid cycle</keyword>
<protein>
    <recommendedName>
        <fullName evidence="6">Isopropylmalate dehydrogenase-like domain-containing protein</fullName>
    </recommendedName>
</protein>
<dbReference type="InterPro" id="IPR004434">
    <property type="entry name" value="Isocitrate_DH_NAD"/>
</dbReference>
<evidence type="ECO:0000256" key="2">
    <source>
        <dbReference type="ARBA" id="ARBA00007769"/>
    </source>
</evidence>
<dbReference type="EMBL" id="JALJOS010000017">
    <property type="protein sequence ID" value="KAK9827834.1"/>
    <property type="molecule type" value="Genomic_DNA"/>
</dbReference>
<dbReference type="PROSITE" id="PS00470">
    <property type="entry name" value="IDH_IMDH"/>
    <property type="match status" value="1"/>
</dbReference>
<comment type="similarity">
    <text evidence="2">Belongs to the isocitrate and isopropylmalate dehydrogenases family.</text>
</comment>
<feature type="domain" description="Isopropylmalate dehydrogenase-like" evidence="6">
    <location>
        <begin position="34"/>
        <end position="366"/>
    </location>
</feature>